<comment type="catalytic activity">
    <reaction evidence="9 12">
        <text>beta-D-fructose 1-phosphate + ATP = beta-D-fructose 1,6-bisphosphate + ADP + H(+)</text>
        <dbReference type="Rhea" id="RHEA:14213"/>
        <dbReference type="ChEBI" id="CHEBI:15378"/>
        <dbReference type="ChEBI" id="CHEBI:30616"/>
        <dbReference type="ChEBI" id="CHEBI:32966"/>
        <dbReference type="ChEBI" id="CHEBI:138881"/>
        <dbReference type="ChEBI" id="CHEBI:456216"/>
        <dbReference type="EC" id="2.7.1.56"/>
    </reaction>
</comment>
<dbReference type="PROSITE" id="PS00584">
    <property type="entry name" value="PFKB_KINASES_2"/>
    <property type="match status" value="1"/>
</dbReference>
<evidence type="ECO:0000259" key="13">
    <source>
        <dbReference type="Pfam" id="PF00294"/>
    </source>
</evidence>
<evidence type="ECO:0000256" key="6">
    <source>
        <dbReference type="ARBA" id="ARBA00022777"/>
    </source>
</evidence>
<dbReference type="AlphaFoldDB" id="A0A563EJ65"/>
<feature type="domain" description="Carbohydrate kinase PfkB" evidence="13">
    <location>
        <begin position="12"/>
        <end position="285"/>
    </location>
</feature>
<dbReference type="RefSeq" id="WP_146358515.1">
    <property type="nucleotide sequence ID" value="NZ_VOBR01000030.1"/>
</dbReference>
<dbReference type="SUPFAM" id="SSF53613">
    <property type="entry name" value="Ribokinase-like"/>
    <property type="match status" value="1"/>
</dbReference>
<evidence type="ECO:0000256" key="10">
    <source>
        <dbReference type="PIRNR" id="PIRNR000535"/>
    </source>
</evidence>
<dbReference type="Pfam" id="PF00294">
    <property type="entry name" value="PfkB"/>
    <property type="match status" value="1"/>
</dbReference>
<proteinExistence type="inferred from homology"/>
<dbReference type="OrthoDB" id="9801219at2"/>
<dbReference type="InterPro" id="IPR002173">
    <property type="entry name" value="Carboh/pur_kinase_PfkB_CS"/>
</dbReference>
<dbReference type="NCBIfam" id="TIGR03828">
    <property type="entry name" value="pfkB"/>
    <property type="match status" value="1"/>
</dbReference>
<dbReference type="PIRSF" id="PIRSF000535">
    <property type="entry name" value="1PFK/6PFK/LacC"/>
    <property type="match status" value="1"/>
</dbReference>
<comment type="function">
    <text evidence="12">Catalyzes the ATP-dependent phosphorylation of fructose-l-phosphate to fructose-l,6-bisphosphate.</text>
</comment>
<evidence type="ECO:0000256" key="5">
    <source>
        <dbReference type="ARBA" id="ARBA00022741"/>
    </source>
</evidence>
<evidence type="ECO:0000256" key="12">
    <source>
        <dbReference type="RuleBase" id="RU369061"/>
    </source>
</evidence>
<dbReference type="InterPro" id="IPR011611">
    <property type="entry name" value="PfkB_dom"/>
</dbReference>
<evidence type="ECO:0000256" key="3">
    <source>
        <dbReference type="ARBA" id="ARBA00013596"/>
    </source>
</evidence>
<dbReference type="InterPro" id="IPR029056">
    <property type="entry name" value="Ribokinase-like"/>
</dbReference>
<dbReference type="PANTHER" id="PTHR46566">
    <property type="entry name" value="1-PHOSPHOFRUCTOKINASE-RELATED"/>
    <property type="match status" value="1"/>
</dbReference>
<keyword evidence="4 10" id="KW-0808">Transferase</keyword>
<dbReference type="GO" id="GO:0005524">
    <property type="term" value="F:ATP binding"/>
    <property type="evidence" value="ECO:0007669"/>
    <property type="project" value="UniProtKB-UniRule"/>
</dbReference>
<evidence type="ECO:0000256" key="7">
    <source>
        <dbReference type="ARBA" id="ARBA00022840"/>
    </source>
</evidence>
<dbReference type="InterPro" id="IPR002139">
    <property type="entry name" value="Ribo/fructo_kinase"/>
</dbReference>
<evidence type="ECO:0000313" key="15">
    <source>
        <dbReference type="Proteomes" id="UP000316639"/>
    </source>
</evidence>
<keyword evidence="7 12" id="KW-0067">ATP-binding</keyword>
<protein>
    <recommendedName>
        <fullName evidence="3 12">1-phosphofructokinase</fullName>
        <shortName evidence="12">Fru1PK</shortName>
        <ecNumber evidence="2 12">2.7.1.56</ecNumber>
    </recommendedName>
    <alternativeName>
        <fullName evidence="8 12">Fructose 1-phosphate kinase</fullName>
    </alternativeName>
</protein>
<dbReference type="InterPro" id="IPR017583">
    <property type="entry name" value="Tagatose/fructose_Pkinase"/>
</dbReference>
<keyword evidence="6 11" id="KW-0418">Kinase</keyword>
<evidence type="ECO:0000256" key="4">
    <source>
        <dbReference type="ARBA" id="ARBA00022679"/>
    </source>
</evidence>
<evidence type="ECO:0000256" key="2">
    <source>
        <dbReference type="ARBA" id="ARBA00012131"/>
    </source>
</evidence>
<dbReference type="GO" id="GO:0016052">
    <property type="term" value="P:carbohydrate catabolic process"/>
    <property type="evidence" value="ECO:0007669"/>
    <property type="project" value="UniProtKB-ARBA"/>
</dbReference>
<dbReference type="Proteomes" id="UP000316639">
    <property type="component" value="Unassembled WGS sequence"/>
</dbReference>
<dbReference type="CDD" id="cd01164">
    <property type="entry name" value="FruK_PfkB_like"/>
    <property type="match status" value="1"/>
</dbReference>
<dbReference type="GO" id="GO:0005829">
    <property type="term" value="C:cytosol"/>
    <property type="evidence" value="ECO:0007669"/>
    <property type="project" value="TreeGrafter"/>
</dbReference>
<accession>A0A563EJ65</accession>
<dbReference type="GO" id="GO:0008662">
    <property type="term" value="F:1-phosphofructokinase activity"/>
    <property type="evidence" value="ECO:0007669"/>
    <property type="project" value="UniProtKB-UniRule"/>
</dbReference>
<evidence type="ECO:0000313" key="14">
    <source>
        <dbReference type="EMBL" id="TWP46780.1"/>
    </source>
</evidence>
<comment type="caution">
    <text evidence="14">The sequence shown here is derived from an EMBL/GenBank/DDBJ whole genome shotgun (WGS) entry which is preliminary data.</text>
</comment>
<evidence type="ECO:0000256" key="9">
    <source>
        <dbReference type="ARBA" id="ARBA00047745"/>
    </source>
</evidence>
<dbReference type="Gene3D" id="3.40.1190.20">
    <property type="match status" value="1"/>
</dbReference>
<evidence type="ECO:0000256" key="8">
    <source>
        <dbReference type="ARBA" id="ARBA00032802"/>
    </source>
</evidence>
<dbReference type="PANTHER" id="PTHR46566:SF5">
    <property type="entry name" value="1-PHOSPHOFRUCTOKINASE"/>
    <property type="match status" value="1"/>
</dbReference>
<comment type="similarity">
    <text evidence="1 11">Belongs to the carbohydrate kinase PfkB family.</text>
</comment>
<gene>
    <name evidence="14" type="primary">pfkB</name>
    <name evidence="14" type="ORF">FKR81_34920</name>
</gene>
<evidence type="ECO:0000256" key="1">
    <source>
        <dbReference type="ARBA" id="ARBA00010688"/>
    </source>
</evidence>
<organism evidence="14 15">
    <name type="scientific">Lentzea tibetensis</name>
    <dbReference type="NCBI Taxonomy" id="2591470"/>
    <lineage>
        <taxon>Bacteria</taxon>
        <taxon>Bacillati</taxon>
        <taxon>Actinomycetota</taxon>
        <taxon>Actinomycetes</taxon>
        <taxon>Pseudonocardiales</taxon>
        <taxon>Pseudonocardiaceae</taxon>
        <taxon>Lentzea</taxon>
    </lineage>
</organism>
<name>A0A563EJ65_9PSEU</name>
<sequence length="306" mass="31675">MIITVTPNPSLDRTELVEDFRRGEVLRAKSTRLDPGGKGVNVSRALAAAGTPTVAVLPAGGAAGERLSEMLAPEGVPVVSVPIAGSTRSNIAIVEPDGTTTKINEPGPELSPRELTALEHRVTALAQSAEWVVFSGSLPPGAPFDFYARVIRRLGDTRIAVDTSGGALVAACVPRTDLIKPNREELAELAGRPLNTLDEIADFCAGLPVATVLVSLGADGALLVQHGKAWHATGPAVEVRSTVGAGDAMLAGFLHAGARGPDALRIAVAYGTAAVALEGSRMPTPQDVHPHEVRCLPFEVTHGAAR</sequence>
<keyword evidence="15" id="KW-1185">Reference proteome</keyword>
<dbReference type="InterPro" id="IPR022463">
    <property type="entry name" value="1-PFruKinase"/>
</dbReference>
<dbReference type="EMBL" id="VOBR01000030">
    <property type="protein sequence ID" value="TWP46780.1"/>
    <property type="molecule type" value="Genomic_DNA"/>
</dbReference>
<evidence type="ECO:0000256" key="11">
    <source>
        <dbReference type="RuleBase" id="RU003704"/>
    </source>
</evidence>
<keyword evidence="5 12" id="KW-0547">Nucleotide-binding</keyword>
<reference evidence="14 15" key="1">
    <citation type="submission" date="2019-07" db="EMBL/GenBank/DDBJ databases">
        <title>Lentzea xizangensis sp. nov., isolated from Qinghai-Tibetan Plateau Soils.</title>
        <authorList>
            <person name="Huang J."/>
        </authorList>
    </citation>
    <scope>NUCLEOTIDE SEQUENCE [LARGE SCALE GENOMIC DNA]</scope>
    <source>
        <strain evidence="14 15">FXJ1.1311</strain>
    </source>
</reference>
<dbReference type="PRINTS" id="PR00990">
    <property type="entry name" value="RIBOKINASE"/>
</dbReference>
<dbReference type="FunFam" id="3.40.1190.20:FF:000001">
    <property type="entry name" value="Phosphofructokinase"/>
    <property type="match status" value="1"/>
</dbReference>
<dbReference type="GO" id="GO:0044281">
    <property type="term" value="P:small molecule metabolic process"/>
    <property type="evidence" value="ECO:0007669"/>
    <property type="project" value="UniProtKB-ARBA"/>
</dbReference>
<dbReference type="EC" id="2.7.1.56" evidence="2 12"/>
<dbReference type="NCBIfam" id="TIGR03168">
    <property type="entry name" value="1-PFK"/>
    <property type="match status" value="1"/>
</dbReference>